<gene>
    <name evidence="2" type="ORF">FDG2_4191</name>
</gene>
<organism evidence="2 3">
    <name type="scientific">Candidatus Protofrankia californiensis</name>
    <dbReference type="NCBI Taxonomy" id="1839754"/>
    <lineage>
        <taxon>Bacteria</taxon>
        <taxon>Bacillati</taxon>
        <taxon>Actinomycetota</taxon>
        <taxon>Actinomycetes</taxon>
        <taxon>Frankiales</taxon>
        <taxon>Frankiaceae</taxon>
        <taxon>Protofrankia</taxon>
    </lineage>
</organism>
<dbReference type="AlphaFoldDB" id="A0A1C3P3V6"/>
<accession>A0A1C3P3V6</accession>
<keyword evidence="1" id="KW-1133">Transmembrane helix</keyword>
<keyword evidence="1" id="KW-0812">Transmembrane</keyword>
<reference evidence="3" key="1">
    <citation type="submission" date="2016-02" db="EMBL/GenBank/DDBJ databases">
        <authorList>
            <person name="Wibberg D."/>
        </authorList>
    </citation>
    <scope>NUCLEOTIDE SEQUENCE [LARGE SCALE GENOMIC DNA]</scope>
</reference>
<sequence>MQAIGWLLIGTVILAYLCAFLERYGHLLLVLTGEVLLAALTLALLVIIMRAVWSWFCRWWELRQIRVRTAQAIQRTNSHYEKSRAEMEQLARAYRLRKGINQ</sequence>
<dbReference type="EMBL" id="FLUV01001755">
    <property type="protein sequence ID" value="SBW24517.1"/>
    <property type="molecule type" value="Genomic_DNA"/>
</dbReference>
<name>A0A1C3P3V6_9ACTN</name>
<keyword evidence="3" id="KW-1185">Reference proteome</keyword>
<dbReference type="Proteomes" id="UP000199013">
    <property type="component" value="Unassembled WGS sequence"/>
</dbReference>
<evidence type="ECO:0000313" key="3">
    <source>
        <dbReference type="Proteomes" id="UP000199013"/>
    </source>
</evidence>
<keyword evidence="1" id="KW-0472">Membrane</keyword>
<protein>
    <submittedName>
        <fullName evidence="2">Putative membrane protein</fullName>
    </submittedName>
</protein>
<evidence type="ECO:0000313" key="2">
    <source>
        <dbReference type="EMBL" id="SBW24517.1"/>
    </source>
</evidence>
<evidence type="ECO:0000256" key="1">
    <source>
        <dbReference type="SAM" id="Phobius"/>
    </source>
</evidence>
<proteinExistence type="predicted"/>
<feature type="transmembrane region" description="Helical" evidence="1">
    <location>
        <begin position="35"/>
        <end position="56"/>
    </location>
</feature>